<reference evidence="3 4" key="1">
    <citation type="journal article" date="2008" name="PLoS Genet.">
        <title>Genomic islands in the pathogenic filamentous fungus Aspergillus fumigatus.</title>
        <authorList>
            <person name="Fedorova N.D."/>
            <person name="Khaldi N."/>
            <person name="Joardar V.S."/>
            <person name="Maiti R."/>
            <person name="Amedeo P."/>
            <person name="Anderson M.J."/>
            <person name="Crabtree J."/>
            <person name="Silva J.C."/>
            <person name="Badger J.H."/>
            <person name="Albarraq A."/>
            <person name="Angiuoli S."/>
            <person name="Bussey H."/>
            <person name="Bowyer P."/>
            <person name="Cotty P.J."/>
            <person name="Dyer P.S."/>
            <person name="Egan A."/>
            <person name="Galens K."/>
            <person name="Fraser-Liggett C.M."/>
            <person name="Haas B.J."/>
            <person name="Inman J.M."/>
            <person name="Kent R."/>
            <person name="Lemieux S."/>
            <person name="Malavazi I."/>
            <person name="Orvis J."/>
            <person name="Roemer T."/>
            <person name="Ronning C.M."/>
            <person name="Sundaram J.P."/>
            <person name="Sutton G."/>
            <person name="Turner G."/>
            <person name="Venter J.C."/>
            <person name="White O.R."/>
            <person name="Whitty B.R."/>
            <person name="Youngman P."/>
            <person name="Wolfe K.H."/>
            <person name="Goldman G.H."/>
            <person name="Wortman J.R."/>
            <person name="Jiang B."/>
            <person name="Denning D.W."/>
            <person name="Nierman W.C."/>
        </authorList>
    </citation>
    <scope>NUCLEOTIDE SEQUENCE [LARGE SCALE GENOMIC DNA]</scope>
    <source>
        <strain evidence="4">ATCC 1007 / CBS 513.65 / DSM 816 / NCTC 3887 / NRRL 1</strain>
    </source>
</reference>
<dbReference type="EMBL" id="DS027048">
    <property type="protein sequence ID" value="EAW13474.1"/>
    <property type="molecule type" value="Genomic_DNA"/>
</dbReference>
<dbReference type="Proteomes" id="UP000006701">
    <property type="component" value="Unassembled WGS sequence"/>
</dbReference>
<evidence type="ECO:0000256" key="1">
    <source>
        <dbReference type="SAM" id="MobiDB-lite"/>
    </source>
</evidence>
<dbReference type="HOGENOM" id="CLU_1250395_0_0_1"/>
<dbReference type="RefSeq" id="XP_001274900.1">
    <property type="nucleotide sequence ID" value="XM_001274899.1"/>
</dbReference>
<dbReference type="AlphaFoldDB" id="A1C9F0"/>
<dbReference type="VEuPathDB" id="FungiDB:ACLA_055210"/>
<sequence length="221" mass="23553">MGMTMWPTALKCAKLLGNLVQTLATQFETAESAHRREHSLSAGAKKDMISAHTGDFRRKGLTVNTTAELRTKLRGLDLPSSASLRTIVLSSYSTWAARTITLKGGRAASAGEGKVKAPASRGGPDDSTASDRHKTAVHHQVYAIDKGMPHGLTLGVSKHFSLPKKPGMPIPAPMSSSLTQIGSGKLAKAHARLSLQSISLRDGSEGTFTIDRTMTRSRLLP</sequence>
<evidence type="ECO:0000256" key="2">
    <source>
        <dbReference type="SAM" id="SignalP"/>
    </source>
</evidence>
<protein>
    <submittedName>
        <fullName evidence="3">Uncharacterized protein</fullName>
    </submittedName>
</protein>
<feature type="region of interest" description="Disordered" evidence="1">
    <location>
        <begin position="106"/>
        <end position="132"/>
    </location>
</feature>
<keyword evidence="4" id="KW-1185">Reference proteome</keyword>
<evidence type="ECO:0000313" key="4">
    <source>
        <dbReference type="Proteomes" id="UP000006701"/>
    </source>
</evidence>
<accession>A1C9F0</accession>
<feature type="signal peptide" evidence="2">
    <location>
        <begin position="1"/>
        <end position="24"/>
    </location>
</feature>
<dbReference type="KEGG" id="act:ACLA_055210"/>
<dbReference type="GeneID" id="4707071"/>
<organism evidence="3 4">
    <name type="scientific">Aspergillus clavatus (strain ATCC 1007 / CBS 513.65 / DSM 816 / NCTC 3887 / NRRL 1 / QM 1276 / 107)</name>
    <dbReference type="NCBI Taxonomy" id="344612"/>
    <lineage>
        <taxon>Eukaryota</taxon>
        <taxon>Fungi</taxon>
        <taxon>Dikarya</taxon>
        <taxon>Ascomycota</taxon>
        <taxon>Pezizomycotina</taxon>
        <taxon>Eurotiomycetes</taxon>
        <taxon>Eurotiomycetidae</taxon>
        <taxon>Eurotiales</taxon>
        <taxon>Aspergillaceae</taxon>
        <taxon>Aspergillus</taxon>
        <taxon>Aspergillus subgen. Fumigati</taxon>
    </lineage>
</organism>
<keyword evidence="2" id="KW-0732">Signal</keyword>
<feature type="chain" id="PRO_5002632974" evidence="2">
    <location>
        <begin position="25"/>
        <end position="221"/>
    </location>
</feature>
<evidence type="ECO:0000313" key="3">
    <source>
        <dbReference type="EMBL" id="EAW13474.1"/>
    </source>
</evidence>
<proteinExistence type="predicted"/>
<name>A1C9F0_ASPCL</name>
<gene>
    <name evidence="3" type="ORF">ACLA_055210</name>
</gene>